<feature type="compositionally biased region" description="Polar residues" evidence="1">
    <location>
        <begin position="1"/>
        <end position="12"/>
    </location>
</feature>
<feature type="region of interest" description="Disordered" evidence="1">
    <location>
        <begin position="55"/>
        <end position="80"/>
    </location>
</feature>
<sequence>MFGLFSSSGSSEQRPEVTINQDPRELTISVKGKPGDDTQDVVDMVATAFRDRARNGIDVSPEDGGELVLKQDDDGVHRLP</sequence>
<gene>
    <name evidence="2" type="ORF">SAMN05443661_12137</name>
</gene>
<feature type="compositionally biased region" description="Basic and acidic residues" evidence="1">
    <location>
        <begin position="69"/>
        <end position="80"/>
    </location>
</feature>
<dbReference type="Proteomes" id="UP000182829">
    <property type="component" value="Unassembled WGS sequence"/>
</dbReference>
<accession>A0A1I3QA85</accession>
<dbReference type="AlphaFoldDB" id="A0A1I3QA85"/>
<evidence type="ECO:0000313" key="3">
    <source>
        <dbReference type="Proteomes" id="UP000182829"/>
    </source>
</evidence>
<dbReference type="EMBL" id="FORO01000021">
    <property type="protein sequence ID" value="SFJ30620.1"/>
    <property type="molecule type" value="Genomic_DNA"/>
</dbReference>
<protein>
    <submittedName>
        <fullName evidence="2">Uncharacterized protein</fullName>
    </submittedName>
</protein>
<proteinExistence type="predicted"/>
<name>A0A1I3QA85_9EURY</name>
<evidence type="ECO:0000313" key="2">
    <source>
        <dbReference type="EMBL" id="SFJ30620.1"/>
    </source>
</evidence>
<organism evidence="2 3">
    <name type="scientific">Natronobacterium gregoryi</name>
    <dbReference type="NCBI Taxonomy" id="44930"/>
    <lineage>
        <taxon>Archaea</taxon>
        <taxon>Methanobacteriati</taxon>
        <taxon>Methanobacteriota</taxon>
        <taxon>Stenosarchaea group</taxon>
        <taxon>Halobacteria</taxon>
        <taxon>Halobacteriales</taxon>
        <taxon>Natrialbaceae</taxon>
        <taxon>Natronobacterium</taxon>
    </lineage>
</organism>
<feature type="region of interest" description="Disordered" evidence="1">
    <location>
        <begin position="1"/>
        <end position="38"/>
    </location>
</feature>
<evidence type="ECO:0000256" key="1">
    <source>
        <dbReference type="SAM" id="MobiDB-lite"/>
    </source>
</evidence>
<reference evidence="2 3" key="1">
    <citation type="submission" date="2016-10" db="EMBL/GenBank/DDBJ databases">
        <authorList>
            <person name="de Groot N.N."/>
        </authorList>
    </citation>
    <scope>NUCLEOTIDE SEQUENCE [LARGE SCALE GENOMIC DNA]</scope>
    <source>
        <strain evidence="2 3">SP2</strain>
    </source>
</reference>